<sequence length="69" mass="7435">MTIVDTTIATRATISTMGATWSLHCHDCELPVAHCGSEEEGAYLASTHNLLHHRGRAHMLVLPRLTAGA</sequence>
<comment type="caution">
    <text evidence="1">The sequence shown here is derived from an EMBL/GenBank/DDBJ whole genome shotgun (WGS) entry which is preliminary data.</text>
</comment>
<dbReference type="Proteomes" id="UP001157109">
    <property type="component" value="Unassembled WGS sequence"/>
</dbReference>
<dbReference type="RefSeq" id="WP_241444373.1">
    <property type="nucleotide sequence ID" value="NZ_BSUJ01000001.1"/>
</dbReference>
<reference evidence="2" key="1">
    <citation type="journal article" date="2019" name="Int. J. Syst. Evol. Microbiol.">
        <title>The Global Catalogue of Microorganisms (GCM) 10K type strain sequencing project: providing services to taxonomists for standard genome sequencing and annotation.</title>
        <authorList>
            <consortium name="The Broad Institute Genomics Platform"/>
            <consortium name="The Broad Institute Genome Sequencing Center for Infectious Disease"/>
            <person name="Wu L."/>
            <person name="Ma J."/>
        </authorList>
    </citation>
    <scope>NUCLEOTIDE SEQUENCE [LARGE SCALE GENOMIC DNA]</scope>
    <source>
        <strain evidence="2">NBRC 105830</strain>
    </source>
</reference>
<evidence type="ECO:0000313" key="1">
    <source>
        <dbReference type="EMBL" id="GMA18585.1"/>
    </source>
</evidence>
<gene>
    <name evidence="1" type="ORF">GCM10025862_06060</name>
</gene>
<evidence type="ECO:0008006" key="3">
    <source>
        <dbReference type="Google" id="ProtNLM"/>
    </source>
</evidence>
<organism evidence="1 2">
    <name type="scientific">Arsenicicoccus piscis</name>
    <dbReference type="NCBI Taxonomy" id="673954"/>
    <lineage>
        <taxon>Bacteria</taxon>
        <taxon>Bacillati</taxon>
        <taxon>Actinomycetota</taxon>
        <taxon>Actinomycetes</taxon>
        <taxon>Micrococcales</taxon>
        <taxon>Intrasporangiaceae</taxon>
        <taxon>Arsenicicoccus</taxon>
    </lineage>
</organism>
<accession>A0ABQ6HLV9</accession>
<dbReference type="EMBL" id="BSUJ01000001">
    <property type="protein sequence ID" value="GMA18585.1"/>
    <property type="molecule type" value="Genomic_DNA"/>
</dbReference>
<name>A0ABQ6HLV9_9MICO</name>
<proteinExistence type="predicted"/>
<protein>
    <recommendedName>
        <fullName evidence="3">C2H2-type domain-containing protein</fullName>
    </recommendedName>
</protein>
<keyword evidence="2" id="KW-1185">Reference proteome</keyword>
<evidence type="ECO:0000313" key="2">
    <source>
        <dbReference type="Proteomes" id="UP001157109"/>
    </source>
</evidence>